<keyword evidence="3" id="KW-1185">Reference proteome</keyword>
<evidence type="ECO:0000313" key="2">
    <source>
        <dbReference type="EMBL" id="CAA9993318.1"/>
    </source>
</evidence>
<feature type="region of interest" description="Disordered" evidence="1">
    <location>
        <begin position="250"/>
        <end position="272"/>
    </location>
</feature>
<evidence type="ECO:0000256" key="1">
    <source>
        <dbReference type="SAM" id="MobiDB-lite"/>
    </source>
</evidence>
<feature type="region of interest" description="Disordered" evidence="1">
    <location>
        <begin position="129"/>
        <end position="173"/>
    </location>
</feature>
<reference evidence="2 3" key="1">
    <citation type="submission" date="2020-02" db="EMBL/GenBank/DDBJ databases">
        <authorList>
            <person name="Ferguson B K."/>
        </authorList>
    </citation>
    <scope>NUCLEOTIDE SEQUENCE [LARGE SCALE GENOMIC DNA]</scope>
</reference>
<sequence>MKFKSSERCLPSYSGSMPVFPWKLPRTLLLHIQSLDLDQRHSMINNQVACQFKRGGVFGLPNFIQTSRSFQCSSWRHDIWFVKKGCLCKDPRIVQGFVIDFEKKRDGVNDEDLEADDEDQEWDEDDYDQIENQDDNDQNVEGNKEGNQDEDKFQGEDLDGDADDEADEVDDEDKSMLRMRRGMWMIMRIRTRLRKAIRMEIRTRMKIKRRIIFKVKIWIRMQMKKRMILVMRMRIRMWLMRRQEIRARTHVNKAAARSRRRRRAKKTSALESAESRNNYQFFENNFDGPIVPF</sequence>
<feature type="compositionally biased region" description="Basic residues" evidence="1">
    <location>
        <begin position="250"/>
        <end position="266"/>
    </location>
</feature>
<feature type="compositionally biased region" description="Basic and acidic residues" evidence="1">
    <location>
        <begin position="142"/>
        <end position="155"/>
    </location>
</feature>
<feature type="compositionally biased region" description="Acidic residues" evidence="1">
    <location>
        <begin position="156"/>
        <end position="173"/>
    </location>
</feature>
<name>A0A6H5FUK5_9HEMI</name>
<organism evidence="2 3">
    <name type="scientific">Nesidiocoris tenuis</name>
    <dbReference type="NCBI Taxonomy" id="355587"/>
    <lineage>
        <taxon>Eukaryota</taxon>
        <taxon>Metazoa</taxon>
        <taxon>Ecdysozoa</taxon>
        <taxon>Arthropoda</taxon>
        <taxon>Hexapoda</taxon>
        <taxon>Insecta</taxon>
        <taxon>Pterygota</taxon>
        <taxon>Neoptera</taxon>
        <taxon>Paraneoptera</taxon>
        <taxon>Hemiptera</taxon>
        <taxon>Heteroptera</taxon>
        <taxon>Panheteroptera</taxon>
        <taxon>Cimicomorpha</taxon>
        <taxon>Miridae</taxon>
        <taxon>Dicyphina</taxon>
        <taxon>Nesidiocoris</taxon>
    </lineage>
</organism>
<feature type="compositionally biased region" description="Acidic residues" evidence="1">
    <location>
        <begin position="129"/>
        <end position="138"/>
    </location>
</feature>
<feature type="non-terminal residue" evidence="2">
    <location>
        <position position="293"/>
    </location>
</feature>
<evidence type="ECO:0000313" key="3">
    <source>
        <dbReference type="Proteomes" id="UP000479000"/>
    </source>
</evidence>
<dbReference type="AlphaFoldDB" id="A0A6H5FUK5"/>
<dbReference type="Proteomes" id="UP000479000">
    <property type="component" value="Unassembled WGS sequence"/>
</dbReference>
<accession>A0A6H5FUK5</accession>
<protein>
    <submittedName>
        <fullName evidence="2">Uncharacterized protein</fullName>
    </submittedName>
</protein>
<dbReference type="EMBL" id="CADCXU010000383">
    <property type="protein sequence ID" value="CAA9993318.1"/>
    <property type="molecule type" value="Genomic_DNA"/>
</dbReference>
<gene>
    <name evidence="2" type="ORF">NTEN_LOCUS296</name>
</gene>
<proteinExistence type="predicted"/>